<feature type="binding site" evidence="8">
    <location>
        <position position="93"/>
    </location>
    <ligand>
        <name>ATP</name>
        <dbReference type="ChEBI" id="CHEBI:30616"/>
    </ligand>
</feature>
<dbReference type="Gene3D" id="3.40.50.300">
    <property type="entry name" value="P-loop containing nucleotide triphosphate hydrolases"/>
    <property type="match status" value="1"/>
</dbReference>
<dbReference type="GO" id="GO:0000287">
    <property type="term" value="F:magnesium ion binding"/>
    <property type="evidence" value="ECO:0007669"/>
    <property type="project" value="UniProtKB-UniRule"/>
</dbReference>
<reference evidence="9 10" key="2">
    <citation type="submission" date="2019-05" db="EMBL/GenBank/DDBJ databases">
        <title>Genome evolution of the obligate endosymbiont Buchnera aphidicola.</title>
        <authorList>
            <person name="Moran N.A."/>
        </authorList>
    </citation>
    <scope>NUCLEOTIDE SEQUENCE [LARGE SCALE GENOMIC DNA]</scope>
    <source>
        <strain evidence="9 10">Tca</strain>
    </source>
</reference>
<reference evidence="9 10" key="1">
    <citation type="submission" date="2018-12" db="EMBL/GenBank/DDBJ databases">
        <authorList>
            <person name="Chong R.A."/>
        </authorList>
    </citation>
    <scope>NUCLEOTIDE SEQUENCE [LARGE SCALE GENOMIC DNA]</scope>
    <source>
        <strain evidence="9 10">Tca</strain>
    </source>
</reference>
<dbReference type="Proteomes" id="UP000298782">
    <property type="component" value="Chromosome"/>
</dbReference>
<evidence type="ECO:0000256" key="1">
    <source>
        <dbReference type="ARBA" id="ARBA00022490"/>
    </source>
</evidence>
<feature type="binding site" evidence="8">
    <location>
        <begin position="52"/>
        <end position="57"/>
    </location>
    <ligand>
        <name>ATP</name>
        <dbReference type="ChEBI" id="CHEBI:30616"/>
    </ligand>
</feature>
<keyword evidence="5 8" id="KW-0093">Biotin biosynthesis</keyword>
<dbReference type="EMBL" id="CP034852">
    <property type="protein sequence ID" value="QCI26757.1"/>
    <property type="molecule type" value="Genomic_DNA"/>
</dbReference>
<dbReference type="GO" id="GO:0009102">
    <property type="term" value="P:biotin biosynthetic process"/>
    <property type="evidence" value="ECO:0007669"/>
    <property type="project" value="UniProtKB-UniRule"/>
</dbReference>
<comment type="cofactor">
    <cofactor evidence="8">
        <name>Mg(2+)</name>
        <dbReference type="ChEBI" id="CHEBI:18420"/>
    </cofactor>
</comment>
<dbReference type="PANTHER" id="PTHR43210:SF5">
    <property type="entry name" value="DETHIOBIOTIN SYNTHETASE"/>
    <property type="match status" value="1"/>
</dbReference>
<feature type="active site" evidence="8">
    <location>
        <position position="77"/>
    </location>
</feature>
<dbReference type="HAMAP" id="MF_00336">
    <property type="entry name" value="BioD"/>
    <property type="match status" value="1"/>
</dbReference>
<dbReference type="GO" id="GO:0042803">
    <property type="term" value="F:protein homodimerization activity"/>
    <property type="evidence" value="ECO:0007669"/>
    <property type="project" value="UniProtKB-ARBA"/>
</dbReference>
<dbReference type="UniPathway" id="UPA00078">
    <property type="reaction ID" value="UER00161"/>
</dbReference>
<dbReference type="FunFam" id="3.40.50.300:FF:000292">
    <property type="entry name" value="ATP-dependent dethiobiotin synthetase BioD"/>
    <property type="match status" value="1"/>
</dbReference>
<keyword evidence="2 8" id="KW-0436">Ligase</keyword>
<comment type="subunit">
    <text evidence="8">Homodimer.</text>
</comment>
<dbReference type="NCBIfam" id="TIGR00347">
    <property type="entry name" value="bioD"/>
    <property type="match status" value="1"/>
</dbReference>
<dbReference type="InterPro" id="IPR027417">
    <property type="entry name" value="P-loop_NTPase"/>
</dbReference>
<evidence type="ECO:0000256" key="8">
    <source>
        <dbReference type="HAMAP-Rule" id="MF_00336"/>
    </source>
</evidence>
<comment type="similarity">
    <text evidence="8">Belongs to the dethiobiotin synthetase family.</text>
</comment>
<evidence type="ECO:0000256" key="3">
    <source>
        <dbReference type="ARBA" id="ARBA00022723"/>
    </source>
</evidence>
<dbReference type="GO" id="GO:0005829">
    <property type="term" value="C:cytosol"/>
    <property type="evidence" value="ECO:0007669"/>
    <property type="project" value="TreeGrafter"/>
</dbReference>
<keyword evidence="4 8" id="KW-0547">Nucleotide-binding</keyword>
<comment type="caution">
    <text evidence="8">Lacks conserved residue(s) required for the propagation of feature annotation.</text>
</comment>
<name>A0A4D6YAD4_9GAMM</name>
<dbReference type="PANTHER" id="PTHR43210">
    <property type="entry name" value="DETHIOBIOTIN SYNTHETASE"/>
    <property type="match status" value="1"/>
</dbReference>
<comment type="subcellular location">
    <subcellularLocation>
        <location evidence="8">Cytoplasm</location>
    </subcellularLocation>
</comment>
<sequence length="271" mass="31715">MYCIVVKKIQYILTYKNILNFLQKFFFKIIFNTRRKKNDMKNNWFITGTDTEVGKTIFSSILLKIGTKNGYRTVGYKPISSNIIEENNIKKTDIELMKKNSSVYFPNKILNPFNFYEPFPPHFIVQKQNKKINPVILSKNLNILRKYCNWIVIEGAGGWHTPISNDYLYSDWVIKEKIPVILVVGLKIGCINHAILTSNTIIDNNVPFFGWVCNDILSTQNYKKEYLSCLKKHIAAPFLGNIPYVSSKKHFYTNKILQIFDKSIKNFENYH</sequence>
<feature type="binding site" evidence="8">
    <location>
        <position position="56"/>
    </location>
    <ligand>
        <name>Mg(2+)</name>
        <dbReference type="ChEBI" id="CHEBI:18420"/>
    </ligand>
</feature>
<feature type="binding site" evidence="8">
    <location>
        <begin position="154"/>
        <end position="157"/>
    </location>
    <ligand>
        <name>ATP</name>
        <dbReference type="ChEBI" id="CHEBI:30616"/>
    </ligand>
</feature>
<keyword evidence="3 8" id="KW-0479">Metal-binding</keyword>
<organism evidence="9 10">
    <name type="scientific">Buchnera aphidicola</name>
    <name type="common">Thelaxes californica</name>
    <dbReference type="NCBI Taxonomy" id="1315998"/>
    <lineage>
        <taxon>Bacteria</taxon>
        <taxon>Pseudomonadati</taxon>
        <taxon>Pseudomonadota</taxon>
        <taxon>Gammaproteobacteria</taxon>
        <taxon>Enterobacterales</taxon>
        <taxon>Erwiniaceae</taxon>
        <taxon>Buchnera</taxon>
    </lineage>
</organism>
<comment type="catalytic activity">
    <reaction evidence="8">
        <text>(7R,8S)-7,8-diammoniononanoate + CO2 + ATP = (4R,5S)-dethiobiotin + ADP + phosphate + 3 H(+)</text>
        <dbReference type="Rhea" id="RHEA:15805"/>
        <dbReference type="ChEBI" id="CHEBI:15378"/>
        <dbReference type="ChEBI" id="CHEBI:16526"/>
        <dbReference type="ChEBI" id="CHEBI:30616"/>
        <dbReference type="ChEBI" id="CHEBI:43474"/>
        <dbReference type="ChEBI" id="CHEBI:149469"/>
        <dbReference type="ChEBI" id="CHEBI:149473"/>
        <dbReference type="ChEBI" id="CHEBI:456216"/>
        <dbReference type="EC" id="6.3.3.3"/>
    </reaction>
</comment>
<comment type="function">
    <text evidence="8">Catalyzes a mechanistically unusual reaction, the ATP-dependent insertion of CO2 between the N7 and N8 nitrogen atoms of 7,8-diaminopelargonic acid (DAPA, also called 7,8-diammoniononanoate) to form a ureido ring.</text>
</comment>
<accession>A0A4D6YAD4</accession>
<keyword evidence="10" id="KW-1185">Reference proteome</keyword>
<comment type="pathway">
    <text evidence="8">Cofactor biosynthesis; biotin biosynthesis; biotin from 7,8-diaminononanoate: step 1/2.</text>
</comment>
<evidence type="ECO:0000313" key="9">
    <source>
        <dbReference type="EMBL" id="QCI26757.1"/>
    </source>
</evidence>
<evidence type="ECO:0000256" key="4">
    <source>
        <dbReference type="ARBA" id="ARBA00022741"/>
    </source>
</evidence>
<evidence type="ECO:0000256" key="7">
    <source>
        <dbReference type="ARBA" id="ARBA00022842"/>
    </source>
</evidence>
<evidence type="ECO:0000256" key="5">
    <source>
        <dbReference type="ARBA" id="ARBA00022756"/>
    </source>
</evidence>
<evidence type="ECO:0000256" key="2">
    <source>
        <dbReference type="ARBA" id="ARBA00022598"/>
    </source>
</evidence>
<keyword evidence="7 8" id="KW-0460">Magnesium</keyword>
<dbReference type="OrthoDB" id="9802097at2"/>
<protein>
    <recommendedName>
        <fullName evidence="8">ATP-dependent dethiobiotin synthetase BioD</fullName>
        <ecNumber evidence="8">6.3.3.3</ecNumber>
    </recommendedName>
    <alternativeName>
        <fullName evidence="8">DTB synthetase</fullName>
        <shortName evidence="8">DTBS</shortName>
    </alternativeName>
    <alternativeName>
        <fullName evidence="8">Dethiobiotin synthase</fullName>
    </alternativeName>
</protein>
<feature type="binding site" evidence="8">
    <location>
        <position position="93"/>
    </location>
    <ligand>
        <name>Mg(2+)</name>
        <dbReference type="ChEBI" id="CHEBI:18420"/>
    </ligand>
</feature>
<feature type="binding site" evidence="8">
    <location>
        <position position="81"/>
    </location>
    <ligand>
        <name>substrate</name>
    </ligand>
</feature>
<dbReference type="CDD" id="cd03109">
    <property type="entry name" value="DTBS"/>
    <property type="match status" value="1"/>
</dbReference>
<dbReference type="Pfam" id="PF13500">
    <property type="entry name" value="AAA_26"/>
    <property type="match status" value="1"/>
</dbReference>
<gene>
    <name evidence="8 9" type="primary">bioD</name>
    <name evidence="9" type="ORF">D9V80_01110</name>
</gene>
<keyword evidence="1 8" id="KW-0963">Cytoplasm</keyword>
<dbReference type="InterPro" id="IPR004472">
    <property type="entry name" value="DTB_synth_BioD"/>
</dbReference>
<feature type="binding site" evidence="8">
    <location>
        <position position="154"/>
    </location>
    <ligand>
        <name>Mg(2+)</name>
        <dbReference type="ChEBI" id="CHEBI:18420"/>
    </ligand>
</feature>
<evidence type="ECO:0000256" key="6">
    <source>
        <dbReference type="ARBA" id="ARBA00022840"/>
    </source>
</evidence>
<dbReference type="GO" id="GO:0005524">
    <property type="term" value="F:ATP binding"/>
    <property type="evidence" value="ECO:0007669"/>
    <property type="project" value="UniProtKB-UniRule"/>
</dbReference>
<feature type="binding site" evidence="8">
    <location>
        <begin position="214"/>
        <end position="215"/>
    </location>
    <ligand>
        <name>ATP</name>
        <dbReference type="ChEBI" id="CHEBI:30616"/>
    </ligand>
</feature>
<evidence type="ECO:0000313" key="10">
    <source>
        <dbReference type="Proteomes" id="UP000298782"/>
    </source>
</evidence>
<keyword evidence="6 8" id="KW-0067">ATP-binding</keyword>
<dbReference type="SUPFAM" id="SSF52540">
    <property type="entry name" value="P-loop containing nucleoside triphosphate hydrolases"/>
    <property type="match status" value="1"/>
</dbReference>
<proteinExistence type="inferred from homology"/>
<dbReference type="AlphaFoldDB" id="A0A4D6YAD4"/>
<dbReference type="EC" id="6.3.3.3" evidence="8"/>
<dbReference type="GO" id="GO:0004141">
    <property type="term" value="F:dethiobiotin synthase activity"/>
    <property type="evidence" value="ECO:0007669"/>
    <property type="project" value="UniProtKB-UniRule"/>
</dbReference>
<feature type="binding site" evidence="8">
    <location>
        <begin position="243"/>
        <end position="245"/>
    </location>
    <ligand>
        <name>ATP</name>
        <dbReference type="ChEBI" id="CHEBI:30616"/>
    </ligand>
</feature>